<organism evidence="1 2">
    <name type="scientific">Actinocorallia libanotica</name>
    <dbReference type="NCBI Taxonomy" id="46162"/>
    <lineage>
        <taxon>Bacteria</taxon>
        <taxon>Bacillati</taxon>
        <taxon>Actinomycetota</taxon>
        <taxon>Actinomycetes</taxon>
        <taxon>Streptosporangiales</taxon>
        <taxon>Thermomonosporaceae</taxon>
        <taxon>Actinocorallia</taxon>
    </lineage>
</organism>
<dbReference type="Proteomes" id="UP001500665">
    <property type="component" value="Unassembled WGS sequence"/>
</dbReference>
<gene>
    <name evidence="1" type="ORF">GCM10009550_73250</name>
</gene>
<evidence type="ECO:0000313" key="1">
    <source>
        <dbReference type="EMBL" id="GAA0968238.1"/>
    </source>
</evidence>
<accession>A0ABN1RYZ8</accession>
<reference evidence="1 2" key="1">
    <citation type="journal article" date="2019" name="Int. J. Syst. Evol. Microbiol.">
        <title>The Global Catalogue of Microorganisms (GCM) 10K type strain sequencing project: providing services to taxonomists for standard genome sequencing and annotation.</title>
        <authorList>
            <consortium name="The Broad Institute Genomics Platform"/>
            <consortium name="The Broad Institute Genome Sequencing Center for Infectious Disease"/>
            <person name="Wu L."/>
            <person name="Ma J."/>
        </authorList>
    </citation>
    <scope>NUCLEOTIDE SEQUENCE [LARGE SCALE GENOMIC DNA]</scope>
    <source>
        <strain evidence="1 2">JCM 10696</strain>
    </source>
</reference>
<proteinExistence type="predicted"/>
<protein>
    <submittedName>
        <fullName evidence="1">Uncharacterized protein</fullName>
    </submittedName>
</protein>
<comment type="caution">
    <text evidence="1">The sequence shown here is derived from an EMBL/GenBank/DDBJ whole genome shotgun (WGS) entry which is preliminary data.</text>
</comment>
<sequence length="74" mass="7675">MAGDLHDPLGLHESGHAPVDGGAAFARYSQQVLTPEGAASLSERIEDRLVGIRSRGGAGRSAGACTGCRLRQCR</sequence>
<dbReference type="EMBL" id="BAAAHH010000055">
    <property type="protein sequence ID" value="GAA0968238.1"/>
    <property type="molecule type" value="Genomic_DNA"/>
</dbReference>
<keyword evidence="2" id="KW-1185">Reference proteome</keyword>
<evidence type="ECO:0000313" key="2">
    <source>
        <dbReference type="Proteomes" id="UP001500665"/>
    </source>
</evidence>
<name>A0ABN1RYZ8_9ACTN</name>